<dbReference type="AlphaFoldDB" id="A0A6A4Z814"/>
<sequence>MRHAIHTRLGRVFDEEEFSDATFLSLSPYSFMLNYIENVWSSMKARVKTLIRERLAAFLGPPSDGATREEFRMQYLEHIAEQVIQVVDVNRLHQYARHLEAAYARAENMDDVLVGA</sequence>
<gene>
    <name evidence="1" type="ORF">AaE_014099</name>
</gene>
<dbReference type="EMBL" id="VJMI01019774">
    <property type="protein sequence ID" value="KAF0706454.1"/>
    <property type="molecule type" value="Genomic_DNA"/>
</dbReference>
<evidence type="ECO:0008006" key="3">
    <source>
        <dbReference type="Google" id="ProtNLM"/>
    </source>
</evidence>
<reference evidence="1 2" key="1">
    <citation type="submission" date="2019-06" db="EMBL/GenBank/DDBJ databases">
        <title>Genomics analysis of Aphanomyces spp. identifies a new class of oomycete effector associated with host adaptation.</title>
        <authorList>
            <person name="Gaulin E."/>
        </authorList>
    </citation>
    <scope>NUCLEOTIDE SEQUENCE [LARGE SCALE GENOMIC DNA]</scope>
    <source>
        <strain evidence="1 2">E</strain>
    </source>
</reference>
<dbReference type="Gene3D" id="3.30.420.10">
    <property type="entry name" value="Ribonuclease H-like superfamily/Ribonuclease H"/>
    <property type="match status" value="1"/>
</dbReference>
<dbReference type="VEuPathDB" id="FungiDB:H257_03351"/>
<evidence type="ECO:0000313" key="1">
    <source>
        <dbReference type="EMBL" id="KAF0706454.1"/>
    </source>
</evidence>
<organism evidence="1 2">
    <name type="scientific">Aphanomyces astaci</name>
    <name type="common">Crayfish plague agent</name>
    <dbReference type="NCBI Taxonomy" id="112090"/>
    <lineage>
        <taxon>Eukaryota</taxon>
        <taxon>Sar</taxon>
        <taxon>Stramenopiles</taxon>
        <taxon>Oomycota</taxon>
        <taxon>Saprolegniomycetes</taxon>
        <taxon>Saprolegniales</taxon>
        <taxon>Verrucalvaceae</taxon>
        <taxon>Aphanomyces</taxon>
    </lineage>
</organism>
<name>A0A6A4Z814_APHAT</name>
<dbReference type="InterPro" id="IPR036397">
    <property type="entry name" value="RNaseH_sf"/>
</dbReference>
<accession>A0A6A4Z814</accession>
<comment type="caution">
    <text evidence="1">The sequence shown here is derived from an EMBL/GenBank/DDBJ whole genome shotgun (WGS) entry which is preliminary data.</text>
</comment>
<evidence type="ECO:0000313" key="2">
    <source>
        <dbReference type="Proteomes" id="UP000469452"/>
    </source>
</evidence>
<dbReference type="GO" id="GO:0003676">
    <property type="term" value="F:nucleic acid binding"/>
    <property type="evidence" value="ECO:0007669"/>
    <property type="project" value="InterPro"/>
</dbReference>
<proteinExistence type="predicted"/>
<protein>
    <recommendedName>
        <fullName evidence="3">Tc1-like transposase DDE domain-containing protein</fullName>
    </recommendedName>
</protein>
<dbReference type="Proteomes" id="UP000469452">
    <property type="component" value="Unassembled WGS sequence"/>
</dbReference>